<dbReference type="PANTHER" id="PTHR11474">
    <property type="entry name" value="TYROSINASE FAMILY MEMBER"/>
    <property type="match status" value="1"/>
</dbReference>
<name>K3WJW4_GLOUD</name>
<dbReference type="SUPFAM" id="SSF48056">
    <property type="entry name" value="Di-copper centre-containing domain"/>
    <property type="match status" value="1"/>
</dbReference>
<keyword evidence="2" id="KW-0186">Copper</keyword>
<accession>K3WJW4</accession>
<dbReference type="GO" id="GO:0046872">
    <property type="term" value="F:metal ion binding"/>
    <property type="evidence" value="ECO:0007669"/>
    <property type="project" value="UniProtKB-KW"/>
</dbReference>
<dbReference type="Pfam" id="PF00264">
    <property type="entry name" value="Tyrosinase"/>
    <property type="match status" value="1"/>
</dbReference>
<dbReference type="Gene3D" id="1.10.1280.10">
    <property type="entry name" value="Di-copper center containing domain from catechol oxidase"/>
    <property type="match status" value="1"/>
</dbReference>
<dbReference type="InterPro" id="IPR008922">
    <property type="entry name" value="Di-copper_centre_dom_sf"/>
</dbReference>
<evidence type="ECO:0000313" key="6">
    <source>
        <dbReference type="Proteomes" id="UP000019132"/>
    </source>
</evidence>
<dbReference type="InterPro" id="IPR050316">
    <property type="entry name" value="Tyrosinase/Hemocyanin"/>
</dbReference>
<reference evidence="5" key="3">
    <citation type="submission" date="2015-02" db="UniProtKB">
        <authorList>
            <consortium name="EnsemblProtists"/>
        </authorList>
    </citation>
    <scope>IDENTIFICATION</scope>
    <source>
        <strain evidence="5">DAOM BR144</strain>
    </source>
</reference>
<dbReference type="InParanoid" id="K3WJW4"/>
<keyword evidence="1" id="KW-0479">Metal-binding</keyword>
<dbReference type="AlphaFoldDB" id="K3WJW4"/>
<proteinExistence type="predicted"/>
<protein>
    <recommendedName>
        <fullName evidence="3 4">Tyrosinase copper-binding domain-containing protein</fullName>
    </recommendedName>
</protein>
<dbReference type="HOGENOM" id="CLU_018031_2_1_1"/>
<evidence type="ECO:0000259" key="3">
    <source>
        <dbReference type="PROSITE" id="PS00497"/>
    </source>
</evidence>
<dbReference type="PRINTS" id="PR00092">
    <property type="entry name" value="TYROSINASE"/>
</dbReference>
<feature type="domain" description="Tyrosinase copper-binding" evidence="3">
    <location>
        <begin position="39"/>
        <end position="56"/>
    </location>
</feature>
<reference evidence="6" key="1">
    <citation type="journal article" date="2010" name="Genome Biol.">
        <title>Genome sequence of the necrotrophic plant pathogen Pythium ultimum reveals original pathogenicity mechanisms and effector repertoire.</title>
        <authorList>
            <person name="Levesque C.A."/>
            <person name="Brouwer H."/>
            <person name="Cano L."/>
            <person name="Hamilton J.P."/>
            <person name="Holt C."/>
            <person name="Huitema E."/>
            <person name="Raffaele S."/>
            <person name="Robideau G.P."/>
            <person name="Thines M."/>
            <person name="Win J."/>
            <person name="Zerillo M.M."/>
            <person name="Beakes G.W."/>
            <person name="Boore J.L."/>
            <person name="Busam D."/>
            <person name="Dumas B."/>
            <person name="Ferriera S."/>
            <person name="Fuerstenberg S.I."/>
            <person name="Gachon C.M."/>
            <person name="Gaulin E."/>
            <person name="Govers F."/>
            <person name="Grenville-Briggs L."/>
            <person name="Horner N."/>
            <person name="Hostetler J."/>
            <person name="Jiang R.H."/>
            <person name="Johnson J."/>
            <person name="Krajaejun T."/>
            <person name="Lin H."/>
            <person name="Meijer H.J."/>
            <person name="Moore B."/>
            <person name="Morris P."/>
            <person name="Phuntmart V."/>
            <person name="Puiu D."/>
            <person name="Shetty J."/>
            <person name="Stajich J.E."/>
            <person name="Tripathy S."/>
            <person name="Wawra S."/>
            <person name="van West P."/>
            <person name="Whitty B.R."/>
            <person name="Coutinho P.M."/>
            <person name="Henrissat B."/>
            <person name="Martin F."/>
            <person name="Thomas P.D."/>
            <person name="Tyler B.M."/>
            <person name="De Vries R.P."/>
            <person name="Kamoun S."/>
            <person name="Yandell M."/>
            <person name="Tisserat N."/>
            <person name="Buell C.R."/>
        </authorList>
    </citation>
    <scope>NUCLEOTIDE SEQUENCE</scope>
    <source>
        <strain evidence="6">DAOM:BR144</strain>
    </source>
</reference>
<dbReference type="EMBL" id="GL376633">
    <property type="status" value="NOT_ANNOTATED_CDS"/>
    <property type="molecule type" value="Genomic_DNA"/>
</dbReference>
<evidence type="ECO:0000256" key="1">
    <source>
        <dbReference type="ARBA" id="ARBA00022723"/>
    </source>
</evidence>
<feature type="domain" description="Tyrosinase copper-binding" evidence="4">
    <location>
        <begin position="207"/>
        <end position="218"/>
    </location>
</feature>
<dbReference type="STRING" id="431595.K3WJW4"/>
<dbReference type="OMA" id="DHIRTPN"/>
<dbReference type="VEuPathDB" id="FungiDB:PYU1_G005245"/>
<evidence type="ECO:0000313" key="5">
    <source>
        <dbReference type="EnsemblProtists" id="PYU1_T005256"/>
    </source>
</evidence>
<keyword evidence="6" id="KW-1185">Reference proteome</keyword>
<evidence type="ECO:0000259" key="4">
    <source>
        <dbReference type="PROSITE" id="PS00498"/>
    </source>
</evidence>
<dbReference type="PROSITE" id="PS00497">
    <property type="entry name" value="TYROSINASE_1"/>
    <property type="match status" value="1"/>
</dbReference>
<organism evidence="5 6">
    <name type="scientific">Globisporangium ultimum (strain ATCC 200006 / CBS 805.95 / DAOM BR144)</name>
    <name type="common">Pythium ultimum</name>
    <dbReference type="NCBI Taxonomy" id="431595"/>
    <lineage>
        <taxon>Eukaryota</taxon>
        <taxon>Sar</taxon>
        <taxon>Stramenopiles</taxon>
        <taxon>Oomycota</taxon>
        <taxon>Peronosporomycetes</taxon>
        <taxon>Pythiales</taxon>
        <taxon>Pythiaceae</taxon>
        <taxon>Globisporangium</taxon>
    </lineage>
</organism>
<evidence type="ECO:0000256" key="2">
    <source>
        <dbReference type="ARBA" id="ARBA00023008"/>
    </source>
</evidence>
<dbReference type="PROSITE" id="PS00498">
    <property type="entry name" value="TYROSINASE_2"/>
    <property type="match status" value="1"/>
</dbReference>
<dbReference type="PANTHER" id="PTHR11474:SF126">
    <property type="entry name" value="TYROSINASE-LIKE PROTEIN TYR-1-RELATED"/>
    <property type="match status" value="1"/>
</dbReference>
<reference evidence="6" key="2">
    <citation type="submission" date="2010-04" db="EMBL/GenBank/DDBJ databases">
        <authorList>
            <person name="Buell R."/>
            <person name="Hamilton J."/>
            <person name="Hostetler J."/>
        </authorList>
    </citation>
    <scope>NUCLEOTIDE SEQUENCE [LARGE SCALE GENOMIC DNA]</scope>
    <source>
        <strain evidence="6">DAOM:BR144</strain>
    </source>
</reference>
<sequence>MLPQEKEVYLRAIQLSMDNGLYIKFVEIHTEQMTTAEAHRTCMFVYWHRLFLLGFENMLRSYGGEFSCITVPYWNYVDHNDLFLSGACSSMEDCAPILRELGGSQAGRTRTVEINGTPIQGTCVTNYPANHFCQSSVVRGNQCARCIPRGDWATAAFPPTTSVSSLMRQLFSSPTIASVATNLEQGIHNTIHNSLEGAMSNLEAPADPIFFSHHATIDLLHTIFYKCAVGNTVTMSLEAKLSDPRQFTQCARRTPLGRSVDRNVLLPQSSVMIRSGGQTEQAQSVFEVQNPLDPFFAPLPQEYLSLSDVRDIGEFSYNYEITGLLGSMYTTCGGLTTTRTGARGINRELASKEINQNSFVEAVVVPSETSSGWYNEALAAAVNATSLTESSQDTAFTDALAEVEKMTCVFYDECRGKVRDYNAQFRQSFHTNGSTPCSKTIAAISSGQDRIKVRDWRAIFLRHLECDHA</sequence>
<dbReference type="EnsemblProtists" id="PYU1_T005256">
    <property type="protein sequence ID" value="PYU1_T005256"/>
    <property type="gene ID" value="PYU1_G005245"/>
</dbReference>
<dbReference type="eggNOG" id="ENOG502QSTB">
    <property type="taxonomic scope" value="Eukaryota"/>
</dbReference>
<dbReference type="Proteomes" id="UP000019132">
    <property type="component" value="Unassembled WGS sequence"/>
</dbReference>
<dbReference type="InterPro" id="IPR002227">
    <property type="entry name" value="Tyrosinase_Cu-bd"/>
</dbReference>
<dbReference type="GO" id="GO:0016491">
    <property type="term" value="F:oxidoreductase activity"/>
    <property type="evidence" value="ECO:0007669"/>
    <property type="project" value="InterPro"/>
</dbReference>